<gene>
    <name evidence="12" type="ORF">DC041_0007786</name>
</gene>
<keyword evidence="10" id="KW-0472">Membrane</keyword>
<keyword evidence="10" id="KW-0812">Transmembrane</keyword>
<dbReference type="GO" id="GO:0043022">
    <property type="term" value="F:ribosome binding"/>
    <property type="evidence" value="ECO:0007669"/>
    <property type="project" value="TreeGrafter"/>
</dbReference>
<dbReference type="Pfam" id="PF08662">
    <property type="entry name" value="eIF2A"/>
    <property type="match status" value="2"/>
</dbReference>
<dbReference type="InterPro" id="IPR013979">
    <property type="entry name" value="TIF_beta_prop-like"/>
</dbReference>
<dbReference type="InterPro" id="IPR011387">
    <property type="entry name" value="TIF2A"/>
</dbReference>
<keyword evidence="10" id="KW-1133">Transmembrane helix</keyword>
<dbReference type="GO" id="GO:0006417">
    <property type="term" value="P:regulation of translation"/>
    <property type="evidence" value="ECO:0007669"/>
    <property type="project" value="UniProtKB-KW"/>
</dbReference>
<evidence type="ECO:0000313" key="13">
    <source>
        <dbReference type="Proteomes" id="UP000290809"/>
    </source>
</evidence>
<dbReference type="EMBL" id="QMKO01001794">
    <property type="protein sequence ID" value="RTG86519.1"/>
    <property type="molecule type" value="Genomic_DNA"/>
</dbReference>
<evidence type="ECO:0000256" key="10">
    <source>
        <dbReference type="SAM" id="Phobius"/>
    </source>
</evidence>
<sequence>MVFVSWSSDGLRIYELDENKGIIQLEHKPSTTVKCLSIAKSSMWMGYLDETSVVMLDVNDRSVVSTIPVEPASRIQLSPCGKFGFIYTSFKIDNEHPSGSPNIFVYDMINRTKLKEYIFRRGDGWQPQWNSDSSFCSIFVNGEIHMYTNNLFSEKPYTKLSLKGIRHFSMSTSSQPNLAVYIPGEKNQPSFVRVYQCRDNQLIHIANKSFFRADTVRLLWNDKGTDLLILTSTKVVHIICLSDESYYGDQGLYFISASRSGDSAIVPMPRKGPIYQIAFQPTNYSSSMVKKNKNKKIEEYFVVCYGFTPASVTIFNLNCEPVHDFGTGSWNEIHFNPHGNHILYLMISFVNKFTFMFMCTFLLLLLAGLGNLSGDMCVWDFSTHERLSSFKTTDVTSVQWLPDGEHLIFATTTPRLRVNNGFGIWHYSGKQLSYRPVERRAIPRAATPDLPAAVDHELYQVSVIFPTKLESAPEPKKFESVNVDSVNKRSSAYVPPVLRNRSAVAVQSLKASNMIDHGKISTHSFSNNNSNIGKLNPSKTNGSNQKTALSSNKPAQTGVTDPTSSDNKCAHPAASDPKNQKQVNQIYKKLTQIEKLKTEQASGKALAYNQLDKIASEKQLRDELAKLCL</sequence>
<keyword evidence="4 12" id="KW-0396">Initiation factor</keyword>
<keyword evidence="5" id="KW-0853">WD repeat</keyword>
<dbReference type="PANTHER" id="PTHR13227:SF0">
    <property type="entry name" value="EUKARYOTIC TRANSLATION INITIATION FACTOR 2A"/>
    <property type="match status" value="1"/>
</dbReference>
<dbReference type="GO" id="GO:0000049">
    <property type="term" value="F:tRNA binding"/>
    <property type="evidence" value="ECO:0007669"/>
    <property type="project" value="TreeGrafter"/>
</dbReference>
<comment type="function">
    <text evidence="1">Functions in the early steps of protein synthesis of a small number of specific mRNAs. Acts by directing the binding of methionyl-tRNAi to 40S ribosomal subunits. In contrast to the eIF-2 complex, it binds methionyl-tRNAi to 40S subunits in a codon-dependent manner, whereas the eIF-2 complex binds methionyl-tRNAi to 40S subunits in a GTP-dependent manner.</text>
</comment>
<feature type="domain" description="Translation initiation factor beta propellor-like" evidence="11">
    <location>
        <begin position="361"/>
        <end position="437"/>
    </location>
</feature>
<evidence type="ECO:0000259" key="11">
    <source>
        <dbReference type="Pfam" id="PF08662"/>
    </source>
</evidence>
<dbReference type="GO" id="GO:0003743">
    <property type="term" value="F:translation initiation factor activity"/>
    <property type="evidence" value="ECO:0007669"/>
    <property type="project" value="UniProtKB-KW"/>
</dbReference>
<keyword evidence="8" id="KW-0648">Protein biosynthesis</keyword>
<keyword evidence="6" id="KW-0677">Repeat</keyword>
<keyword evidence="13" id="KW-1185">Reference proteome</keyword>
<dbReference type="GO" id="GO:0022627">
    <property type="term" value="C:cytosolic small ribosomal subunit"/>
    <property type="evidence" value="ECO:0007669"/>
    <property type="project" value="TreeGrafter"/>
</dbReference>
<evidence type="ECO:0000256" key="4">
    <source>
        <dbReference type="ARBA" id="ARBA00022540"/>
    </source>
</evidence>
<dbReference type="STRING" id="6184.A0A430QFQ9"/>
<evidence type="ECO:0000256" key="5">
    <source>
        <dbReference type="ARBA" id="ARBA00022574"/>
    </source>
</evidence>
<evidence type="ECO:0000256" key="6">
    <source>
        <dbReference type="ARBA" id="ARBA00022737"/>
    </source>
</evidence>
<evidence type="ECO:0000256" key="7">
    <source>
        <dbReference type="ARBA" id="ARBA00022845"/>
    </source>
</evidence>
<evidence type="ECO:0000256" key="1">
    <source>
        <dbReference type="ARBA" id="ARBA00003993"/>
    </source>
</evidence>
<evidence type="ECO:0000313" key="12">
    <source>
        <dbReference type="EMBL" id="RTG86519.1"/>
    </source>
</evidence>
<dbReference type="PANTHER" id="PTHR13227">
    <property type="entry name" value="EUKARYOTIC TRANSLATION INITIATION FACTOR 2A"/>
    <property type="match status" value="1"/>
</dbReference>
<comment type="similarity">
    <text evidence="2">Belongs to the WD repeat EIF2A family.</text>
</comment>
<dbReference type="SUPFAM" id="SSF69322">
    <property type="entry name" value="Tricorn protease domain 2"/>
    <property type="match status" value="1"/>
</dbReference>
<feature type="transmembrane region" description="Helical" evidence="10">
    <location>
        <begin position="342"/>
        <end position="366"/>
    </location>
</feature>
<protein>
    <recommendedName>
        <fullName evidence="3">Eukaryotic translation initiation factor 2A</fullName>
    </recommendedName>
</protein>
<dbReference type="AlphaFoldDB" id="A0A430QFQ9"/>
<dbReference type="InterPro" id="IPR015943">
    <property type="entry name" value="WD40/YVTN_repeat-like_dom_sf"/>
</dbReference>
<proteinExistence type="inferred from homology"/>
<dbReference type="Gene3D" id="2.130.10.10">
    <property type="entry name" value="YVTN repeat-like/Quinoprotein amine dehydrogenase"/>
    <property type="match status" value="1"/>
</dbReference>
<feature type="domain" description="Translation initiation factor beta propellor-like" evidence="11">
    <location>
        <begin position="208"/>
        <end position="343"/>
    </location>
</feature>
<feature type="compositionally biased region" description="Polar residues" evidence="9">
    <location>
        <begin position="521"/>
        <end position="567"/>
    </location>
</feature>
<dbReference type="GO" id="GO:0003729">
    <property type="term" value="F:mRNA binding"/>
    <property type="evidence" value="ECO:0007669"/>
    <property type="project" value="TreeGrafter"/>
</dbReference>
<feature type="region of interest" description="Disordered" evidence="9">
    <location>
        <begin position="520"/>
        <end position="582"/>
    </location>
</feature>
<dbReference type="Proteomes" id="UP000290809">
    <property type="component" value="Unassembled WGS sequence"/>
</dbReference>
<comment type="caution">
    <text evidence="12">The sequence shown here is derived from an EMBL/GenBank/DDBJ whole genome shotgun (WGS) entry which is preliminary data.</text>
</comment>
<reference evidence="12 13" key="1">
    <citation type="journal article" date="2019" name="PLoS Pathog.">
        <title>Genome sequence of the bovine parasite Schistosoma bovis Tanzania.</title>
        <authorList>
            <person name="Oey H."/>
            <person name="Zakrzewski M."/>
            <person name="Gobert G."/>
            <person name="Gravermann K."/>
            <person name="Stoye J."/>
            <person name="Jones M."/>
            <person name="Mcmanus D."/>
            <person name="Krause L."/>
        </authorList>
    </citation>
    <scope>NUCLEOTIDE SEQUENCE [LARGE SCALE GENOMIC DNA]</scope>
    <source>
        <strain evidence="12 13">TAN1997</strain>
    </source>
</reference>
<organism evidence="12 13">
    <name type="scientific">Schistosoma bovis</name>
    <name type="common">Blood fluke</name>
    <dbReference type="NCBI Taxonomy" id="6184"/>
    <lineage>
        <taxon>Eukaryota</taxon>
        <taxon>Metazoa</taxon>
        <taxon>Spiralia</taxon>
        <taxon>Lophotrochozoa</taxon>
        <taxon>Platyhelminthes</taxon>
        <taxon>Trematoda</taxon>
        <taxon>Digenea</taxon>
        <taxon>Strigeidida</taxon>
        <taxon>Schistosomatoidea</taxon>
        <taxon>Schistosomatidae</taxon>
        <taxon>Schistosoma</taxon>
    </lineage>
</organism>
<evidence type="ECO:0000256" key="9">
    <source>
        <dbReference type="SAM" id="MobiDB-lite"/>
    </source>
</evidence>
<name>A0A430QFQ9_SCHBO</name>
<evidence type="ECO:0000256" key="8">
    <source>
        <dbReference type="ARBA" id="ARBA00022917"/>
    </source>
</evidence>
<evidence type="ECO:0000256" key="3">
    <source>
        <dbReference type="ARBA" id="ARBA00013819"/>
    </source>
</evidence>
<keyword evidence="7" id="KW-0810">Translation regulation</keyword>
<evidence type="ECO:0000256" key="2">
    <source>
        <dbReference type="ARBA" id="ARBA00009573"/>
    </source>
</evidence>
<accession>A0A430QFQ9</accession>